<dbReference type="EMBL" id="CP015105">
    <property type="protein sequence ID" value="ASJ12109.1"/>
    <property type="molecule type" value="Genomic_DNA"/>
</dbReference>
<dbReference type="EMBL" id="FOIW01000002">
    <property type="protein sequence ID" value="SEW08189.1"/>
    <property type="molecule type" value="Genomic_DNA"/>
</dbReference>
<sequence length="97" mass="11696">MIMSKRSIFKLFLVIFLFYFVLLFYITKSKVWAGILATVATSPVVILWWFFSWLKRMRQVQYREPYIIGNSTEIEYLAPEELERRLRNGKGDKNHEL</sequence>
<dbReference type="EMBL" id="LIXN01000006">
    <property type="protein sequence ID" value="KQH82675.1"/>
    <property type="molecule type" value="Genomic_DNA"/>
</dbReference>
<dbReference type="PATRIC" id="fig|277988.4.peg.739"/>
<dbReference type="RefSeq" id="WP_055428946.1">
    <property type="nucleotide sequence ID" value="NZ_CP015105.1"/>
</dbReference>
<dbReference type="STRING" id="277988.SAMN05216170_1452"/>
<proteinExistence type="predicted"/>
<evidence type="ECO:0000313" key="2">
    <source>
        <dbReference type="EMBL" id="ASJ12109.1"/>
    </source>
</evidence>
<organism evidence="3 5">
    <name type="scientific">Thermococcus thioreducens</name>
    <dbReference type="NCBI Taxonomy" id="277988"/>
    <lineage>
        <taxon>Archaea</taxon>
        <taxon>Methanobacteriati</taxon>
        <taxon>Methanobacteriota</taxon>
        <taxon>Thermococci</taxon>
        <taxon>Thermococcales</taxon>
        <taxon>Thermococcaceae</taxon>
        <taxon>Thermococcus</taxon>
    </lineage>
</organism>
<gene>
    <name evidence="2" type="ORF">A3L14_04090</name>
    <name evidence="3" type="ORF">AMR53_03475</name>
    <name evidence="4" type="ORF">SAMN05216170_1452</name>
</gene>
<evidence type="ECO:0000313" key="3">
    <source>
        <dbReference type="EMBL" id="KQH82675.1"/>
    </source>
</evidence>
<evidence type="ECO:0000313" key="4">
    <source>
        <dbReference type="EMBL" id="SEW08189.1"/>
    </source>
</evidence>
<reference evidence="4 6" key="3">
    <citation type="submission" date="2016-10" db="EMBL/GenBank/DDBJ databases">
        <authorList>
            <person name="de Groot N.N."/>
        </authorList>
    </citation>
    <scope>NUCLEOTIDE SEQUENCE [LARGE SCALE GENOMIC DNA]</scope>
    <source>
        <strain evidence="4 6">OGL-20</strain>
    </source>
</reference>
<reference evidence="3 5" key="1">
    <citation type="submission" date="2015-08" db="EMBL/GenBank/DDBJ databases">
        <title>Thermococcus thioreducens DSM 14981 genome sequencing.</title>
        <authorList>
            <person name="Hong S.-J."/>
            <person name="Kim M.-C."/>
            <person name="Shin J.-H."/>
        </authorList>
    </citation>
    <scope>NUCLEOTIDE SEQUENCE [LARGE SCALE GENOMIC DNA]</scope>
    <source>
        <strain evidence="3 5">DSM 14981</strain>
    </source>
</reference>
<accession>A0A0Q2S5H3</accession>
<name>A0A0Q2S5H3_9EURY</name>
<keyword evidence="1" id="KW-1133">Transmembrane helix</keyword>
<dbReference type="AlphaFoldDB" id="A0A0Q2S5H3"/>
<keyword evidence="1" id="KW-0812">Transmembrane</keyword>
<evidence type="ECO:0000313" key="6">
    <source>
        <dbReference type="Proteomes" id="UP000182125"/>
    </source>
</evidence>
<dbReference type="GeneID" id="33333574"/>
<reference evidence="2 7" key="2">
    <citation type="submission" date="2016-04" db="EMBL/GenBank/DDBJ databases">
        <title>Complete genome sequence of Thermococcus thioreducens type strain OGL-20P.</title>
        <authorList>
            <person name="Oger P.M."/>
        </authorList>
    </citation>
    <scope>NUCLEOTIDE SEQUENCE [LARGE SCALE GENOMIC DNA]</scope>
    <source>
        <strain evidence="2 7">OGL-20P</strain>
    </source>
</reference>
<evidence type="ECO:0000313" key="5">
    <source>
        <dbReference type="Proteomes" id="UP000051862"/>
    </source>
</evidence>
<protein>
    <submittedName>
        <fullName evidence="3">Uncharacterized protein</fullName>
    </submittedName>
</protein>
<keyword evidence="1" id="KW-0472">Membrane</keyword>
<keyword evidence="7" id="KW-1185">Reference proteome</keyword>
<evidence type="ECO:0000313" key="7">
    <source>
        <dbReference type="Proteomes" id="UP000250136"/>
    </source>
</evidence>
<dbReference type="Proteomes" id="UP000051862">
    <property type="component" value="Unassembled WGS sequence"/>
</dbReference>
<dbReference type="KEGG" id="ttd:A3L14_04090"/>
<evidence type="ECO:0000256" key="1">
    <source>
        <dbReference type="SAM" id="Phobius"/>
    </source>
</evidence>
<dbReference type="Proteomes" id="UP000182125">
    <property type="component" value="Unassembled WGS sequence"/>
</dbReference>
<feature type="transmembrane region" description="Helical" evidence="1">
    <location>
        <begin position="32"/>
        <end position="54"/>
    </location>
</feature>
<feature type="transmembrane region" description="Helical" evidence="1">
    <location>
        <begin position="7"/>
        <end position="26"/>
    </location>
</feature>
<dbReference type="Proteomes" id="UP000250136">
    <property type="component" value="Chromosome"/>
</dbReference>
<dbReference type="OrthoDB" id="102629at2157"/>